<proteinExistence type="predicted"/>
<evidence type="ECO:0000256" key="1">
    <source>
        <dbReference type="SAM" id="Phobius"/>
    </source>
</evidence>
<protein>
    <recommendedName>
        <fullName evidence="4">DUF4381 domain-containing protein</fullName>
    </recommendedName>
</protein>
<dbReference type="STRING" id="966.BTA35_0212310"/>
<reference evidence="2" key="1">
    <citation type="submission" date="2017-02" db="EMBL/GenBank/DDBJ databases">
        <title>Draft Genome Sequence of the Salt Water Bacterium Oceanospirillum linum ATCC 11336.</title>
        <authorList>
            <person name="Trachtenberg A.M."/>
            <person name="Carney J.G."/>
            <person name="Linnane J.D."/>
            <person name="Rheaume B.A."/>
            <person name="Pitts N.L."/>
            <person name="Mykles D.L."/>
            <person name="Maclea K.S."/>
        </authorList>
    </citation>
    <scope>NUCLEOTIDE SEQUENCE [LARGE SCALE GENOMIC DNA]</scope>
    <source>
        <strain evidence="2">ATCC 11336</strain>
    </source>
</reference>
<dbReference type="RefSeq" id="WP_078320116.1">
    <property type="nucleotide sequence ID" value="NZ_FXTS01000006.1"/>
</dbReference>
<keyword evidence="1" id="KW-0812">Transmembrane</keyword>
<keyword evidence="3" id="KW-1185">Reference proteome</keyword>
<dbReference type="EMBL" id="MTSD02000005">
    <property type="protein sequence ID" value="OOV86662.1"/>
    <property type="molecule type" value="Genomic_DNA"/>
</dbReference>
<name>A0A1T1HA03_OCELI</name>
<evidence type="ECO:0000313" key="3">
    <source>
        <dbReference type="Proteomes" id="UP000190064"/>
    </source>
</evidence>
<sequence>MSTAHVTQEASKLLDQLKDIHIPEPSGGWTHSINTWWISVAGILAVIIIGVLARRYYMRTRTRRYALAELEAMQARFNEHGEHQRLLNELNMLLRRMAMINYDREKISPLAGRNWLTFLDRSGQTQEFSQGIGQVLIQAYQPSPEAFDENALIEVVRQWIKRQL</sequence>
<evidence type="ECO:0000313" key="2">
    <source>
        <dbReference type="EMBL" id="OOV86662.1"/>
    </source>
</evidence>
<keyword evidence="1" id="KW-1133">Transmembrane helix</keyword>
<evidence type="ECO:0008006" key="4">
    <source>
        <dbReference type="Google" id="ProtNLM"/>
    </source>
</evidence>
<feature type="transmembrane region" description="Helical" evidence="1">
    <location>
        <begin position="36"/>
        <end position="57"/>
    </location>
</feature>
<accession>A0A1T1HA03</accession>
<dbReference type="InterPro" id="IPR025489">
    <property type="entry name" value="DUF4381"/>
</dbReference>
<comment type="caution">
    <text evidence="2">The sequence shown here is derived from an EMBL/GenBank/DDBJ whole genome shotgun (WGS) entry which is preliminary data.</text>
</comment>
<dbReference type="AlphaFoldDB" id="A0A1T1HA03"/>
<organism evidence="2 3">
    <name type="scientific">Oceanospirillum linum</name>
    <dbReference type="NCBI Taxonomy" id="966"/>
    <lineage>
        <taxon>Bacteria</taxon>
        <taxon>Pseudomonadati</taxon>
        <taxon>Pseudomonadota</taxon>
        <taxon>Gammaproteobacteria</taxon>
        <taxon>Oceanospirillales</taxon>
        <taxon>Oceanospirillaceae</taxon>
        <taxon>Oceanospirillum</taxon>
    </lineage>
</organism>
<gene>
    <name evidence="2" type="ORF">BTA35_0212310</name>
</gene>
<dbReference type="Pfam" id="PF14316">
    <property type="entry name" value="DUF4381"/>
    <property type="match status" value="1"/>
</dbReference>
<keyword evidence="1" id="KW-0472">Membrane</keyword>
<dbReference type="Proteomes" id="UP000190064">
    <property type="component" value="Unassembled WGS sequence"/>
</dbReference>